<comment type="caution">
    <text evidence="2">The sequence shown here is derived from an EMBL/GenBank/DDBJ whole genome shotgun (WGS) entry which is preliminary data.</text>
</comment>
<proteinExistence type="predicted"/>
<evidence type="ECO:0000313" key="3">
    <source>
        <dbReference type="Proteomes" id="UP000299102"/>
    </source>
</evidence>
<protein>
    <submittedName>
        <fullName evidence="2">Uncharacterized protein</fullName>
    </submittedName>
</protein>
<feature type="compositionally biased region" description="Gly residues" evidence="1">
    <location>
        <begin position="84"/>
        <end position="95"/>
    </location>
</feature>
<evidence type="ECO:0000256" key="1">
    <source>
        <dbReference type="SAM" id="MobiDB-lite"/>
    </source>
</evidence>
<name>A0A4C1Z8Y0_EUMVA</name>
<accession>A0A4C1Z8Y0</accession>
<keyword evidence="3" id="KW-1185">Reference proteome</keyword>
<sequence length="171" mass="18535">MDLELGSKTGIKNSKVEIRKEARRVTARAPVKPPTNILTPISLNIVQTSSSSQGRSKVLQCVGWCPLIKQFVLPQALINYGQGSDSGTGGGSGRVGRGEGRAGEGESINYMRRFGAGSDGDRAECILYVLKPSAALEQRKGFNVRDFQTLAQGGRVREVHLHFLDFAYLGR</sequence>
<evidence type="ECO:0000313" key="2">
    <source>
        <dbReference type="EMBL" id="GBP85046.1"/>
    </source>
</evidence>
<gene>
    <name evidence="2" type="ORF">EVAR_48383_1</name>
</gene>
<organism evidence="2 3">
    <name type="scientific">Eumeta variegata</name>
    <name type="common">Bagworm moth</name>
    <name type="synonym">Eumeta japonica</name>
    <dbReference type="NCBI Taxonomy" id="151549"/>
    <lineage>
        <taxon>Eukaryota</taxon>
        <taxon>Metazoa</taxon>
        <taxon>Ecdysozoa</taxon>
        <taxon>Arthropoda</taxon>
        <taxon>Hexapoda</taxon>
        <taxon>Insecta</taxon>
        <taxon>Pterygota</taxon>
        <taxon>Neoptera</taxon>
        <taxon>Endopterygota</taxon>
        <taxon>Lepidoptera</taxon>
        <taxon>Glossata</taxon>
        <taxon>Ditrysia</taxon>
        <taxon>Tineoidea</taxon>
        <taxon>Psychidae</taxon>
        <taxon>Oiketicinae</taxon>
        <taxon>Eumeta</taxon>
    </lineage>
</organism>
<reference evidence="2 3" key="1">
    <citation type="journal article" date="2019" name="Commun. Biol.">
        <title>The bagworm genome reveals a unique fibroin gene that provides high tensile strength.</title>
        <authorList>
            <person name="Kono N."/>
            <person name="Nakamura H."/>
            <person name="Ohtoshi R."/>
            <person name="Tomita M."/>
            <person name="Numata K."/>
            <person name="Arakawa K."/>
        </authorList>
    </citation>
    <scope>NUCLEOTIDE SEQUENCE [LARGE SCALE GENOMIC DNA]</scope>
</reference>
<dbReference type="Proteomes" id="UP000299102">
    <property type="component" value="Unassembled WGS sequence"/>
</dbReference>
<dbReference type="EMBL" id="BGZK01001714">
    <property type="protein sequence ID" value="GBP85046.1"/>
    <property type="molecule type" value="Genomic_DNA"/>
</dbReference>
<feature type="region of interest" description="Disordered" evidence="1">
    <location>
        <begin position="83"/>
        <end position="103"/>
    </location>
</feature>
<dbReference type="AlphaFoldDB" id="A0A4C1Z8Y0"/>